<proteinExistence type="predicted"/>
<keyword evidence="3" id="KW-1185">Reference proteome</keyword>
<evidence type="ECO:0000313" key="3">
    <source>
        <dbReference type="Proteomes" id="UP000719942"/>
    </source>
</evidence>
<keyword evidence="1" id="KW-0472">Membrane</keyword>
<organism evidence="2 3">
    <name type="scientific">Caproiciproducens faecalis</name>
    <dbReference type="NCBI Taxonomy" id="2820301"/>
    <lineage>
        <taxon>Bacteria</taxon>
        <taxon>Bacillati</taxon>
        <taxon>Bacillota</taxon>
        <taxon>Clostridia</taxon>
        <taxon>Eubacteriales</taxon>
        <taxon>Acutalibacteraceae</taxon>
        <taxon>Caproiciproducens</taxon>
    </lineage>
</organism>
<sequence length="146" mass="15815">MKKIEFDELQQSRRYRYGYQSFILLAFLILIDSVISGMGVVWLEHTTSTFILLLAGCTYFICRCIWGDALVGPKETPGRFSAKTAAIVISAAAVAVLVAGFALSKGHNQPSAAAGGNELSLVCTAMWAVIALVYALKRLVKGKPEQ</sequence>
<dbReference type="EMBL" id="JAGFNZ010000002">
    <property type="protein sequence ID" value="MBW7572602.1"/>
    <property type="molecule type" value="Genomic_DNA"/>
</dbReference>
<keyword evidence="1" id="KW-1133">Transmembrane helix</keyword>
<feature type="transmembrane region" description="Helical" evidence="1">
    <location>
        <begin position="21"/>
        <end position="43"/>
    </location>
</feature>
<name>A0ABS7DMS2_9FIRM</name>
<dbReference type="RefSeq" id="WP_219964992.1">
    <property type="nucleotide sequence ID" value="NZ_JAGFNZ010000002.1"/>
</dbReference>
<feature type="transmembrane region" description="Helical" evidence="1">
    <location>
        <begin position="119"/>
        <end position="136"/>
    </location>
</feature>
<evidence type="ECO:0000313" key="2">
    <source>
        <dbReference type="EMBL" id="MBW7572602.1"/>
    </source>
</evidence>
<gene>
    <name evidence="2" type="ORF">J5W02_07225</name>
</gene>
<protein>
    <submittedName>
        <fullName evidence="2">Uncharacterized protein</fullName>
    </submittedName>
</protein>
<dbReference type="Proteomes" id="UP000719942">
    <property type="component" value="Unassembled WGS sequence"/>
</dbReference>
<feature type="transmembrane region" description="Helical" evidence="1">
    <location>
        <begin position="49"/>
        <end position="72"/>
    </location>
</feature>
<keyword evidence="1" id="KW-0812">Transmembrane</keyword>
<comment type="caution">
    <text evidence="2">The sequence shown here is derived from an EMBL/GenBank/DDBJ whole genome shotgun (WGS) entry which is preliminary data.</text>
</comment>
<feature type="transmembrane region" description="Helical" evidence="1">
    <location>
        <begin position="84"/>
        <end position="104"/>
    </location>
</feature>
<accession>A0ABS7DMS2</accession>
<evidence type="ECO:0000256" key="1">
    <source>
        <dbReference type="SAM" id="Phobius"/>
    </source>
</evidence>
<reference evidence="2 3" key="1">
    <citation type="submission" date="2021-03" db="EMBL/GenBank/DDBJ databases">
        <title>Caproiciproducens sp. nov. isolated from feces of cow.</title>
        <authorList>
            <person name="Choi J.-Y."/>
        </authorList>
    </citation>
    <scope>NUCLEOTIDE SEQUENCE [LARGE SCALE GENOMIC DNA]</scope>
    <source>
        <strain evidence="2 3">AGMB10547</strain>
    </source>
</reference>